<keyword evidence="1" id="KW-1133">Transmembrane helix</keyword>
<dbReference type="Pfam" id="PF06182">
    <property type="entry name" value="ABC2_membrane_6"/>
    <property type="match status" value="1"/>
</dbReference>
<keyword evidence="1" id="KW-0472">Membrane</keyword>
<dbReference type="EMBL" id="LT629732">
    <property type="protein sequence ID" value="SDR87135.1"/>
    <property type="molecule type" value="Genomic_DNA"/>
</dbReference>
<feature type="transmembrane region" description="Helical" evidence="1">
    <location>
        <begin position="164"/>
        <end position="191"/>
    </location>
</feature>
<protein>
    <submittedName>
        <fullName evidence="2">ABC-2 type transport system permease protein</fullName>
    </submittedName>
</protein>
<keyword evidence="3" id="KW-1185">Reference proteome</keyword>
<dbReference type="Proteomes" id="UP000198983">
    <property type="component" value="Chromosome I"/>
</dbReference>
<dbReference type="STRING" id="117157.SAMN04489717_0860"/>
<dbReference type="AlphaFoldDB" id="A0A1H1ML85"/>
<evidence type="ECO:0000313" key="3">
    <source>
        <dbReference type="Proteomes" id="UP000198983"/>
    </source>
</evidence>
<proteinExistence type="predicted"/>
<feature type="transmembrane region" description="Helical" evidence="1">
    <location>
        <begin position="128"/>
        <end position="152"/>
    </location>
</feature>
<name>A0A1H1ML85_9ACTN</name>
<dbReference type="InterPro" id="IPR010390">
    <property type="entry name" value="ABC-2_transporter-like"/>
</dbReference>
<reference evidence="2 3" key="1">
    <citation type="submission" date="2016-10" db="EMBL/GenBank/DDBJ databases">
        <authorList>
            <person name="de Groot N.N."/>
        </authorList>
    </citation>
    <scope>NUCLEOTIDE SEQUENCE [LARGE SCALE GENOMIC DNA]</scope>
    <source>
        <strain evidence="2 3">DSM 22024</strain>
    </source>
</reference>
<evidence type="ECO:0000313" key="2">
    <source>
        <dbReference type="EMBL" id="SDR87135.1"/>
    </source>
</evidence>
<feature type="transmembrane region" description="Helical" evidence="1">
    <location>
        <begin position="79"/>
        <end position="96"/>
    </location>
</feature>
<feature type="transmembrane region" description="Helical" evidence="1">
    <location>
        <begin position="197"/>
        <end position="218"/>
    </location>
</feature>
<organism evidence="2 3">
    <name type="scientific">Actinopolymorpha singaporensis</name>
    <dbReference type="NCBI Taxonomy" id="117157"/>
    <lineage>
        <taxon>Bacteria</taxon>
        <taxon>Bacillati</taxon>
        <taxon>Actinomycetota</taxon>
        <taxon>Actinomycetes</taxon>
        <taxon>Propionibacteriales</taxon>
        <taxon>Actinopolymorphaceae</taxon>
        <taxon>Actinopolymorpha</taxon>
    </lineage>
</organism>
<feature type="transmembrane region" description="Helical" evidence="1">
    <location>
        <begin position="251"/>
        <end position="273"/>
    </location>
</feature>
<accession>A0A1H1ML85</accession>
<gene>
    <name evidence="2" type="ORF">SAMN04489717_0860</name>
</gene>
<dbReference type="PANTHER" id="PTHR36832">
    <property type="entry name" value="SLR1174 PROTEIN-RELATED"/>
    <property type="match status" value="1"/>
</dbReference>
<evidence type="ECO:0000256" key="1">
    <source>
        <dbReference type="SAM" id="Phobius"/>
    </source>
</evidence>
<sequence length="285" mass="30288">MSSLWPVVRPVVQPVVRLVRRPNLRPVLSQVRIGMLTPWAYRTSIMLGYPAVAVQIALYSVVWRAIYAGHDGEVAGADVRTAVGYAVLGLTIAGVLNTSPYHSIASRVREGLIGVDLTRPIGLLTQNLAFQTGAVLAGLPTVAVGLGTGLVVGGLAPPRDPGAAGWFAVSLLLAFAVSQLTTMLMALTSFWTMEVGGINMTFFVVRTFMSGAILPLWFMPGWLQAVAGALPFQASAYTPLAIYFGRPPGGLLPALGVQVLWIVVLGGLCAWVWSRARRRVVVQGG</sequence>
<keyword evidence="1" id="KW-0812">Transmembrane</keyword>
<feature type="transmembrane region" description="Helical" evidence="1">
    <location>
        <begin position="45"/>
        <end position="67"/>
    </location>
</feature>
<dbReference type="PANTHER" id="PTHR36832:SF1">
    <property type="entry name" value="SLR1174 PROTEIN"/>
    <property type="match status" value="1"/>
</dbReference>